<sequence>MTTRNPNMAMYFHVHLVSDSTGETLVAMMKASTAQFRSATALEHLHALVRSEDQMDQCLQTIEAKPGVVLYTLVNPERRARLEAFCRARNIPTVSILDPTLSVLGRYLGSAMTDEVGAQRTLDDAYYSRIDALDYAMAHDDGQSVAGLAEADIILLGISRTSKTPTCIYLANRGYRAGNIPLVPGAPLPAILDTFKDPFIVGLVASPDRIVQIREQRLMGLRQDGQTDYIDQDRVRDEVRDAKRMFVRKGYKVIDVTRRSIEETAAQIINLYNKARPIEERRRGTRL</sequence>
<evidence type="ECO:0000256" key="3">
    <source>
        <dbReference type="ARBA" id="ARBA00022741"/>
    </source>
</evidence>
<accession>A0A918KL92</accession>
<dbReference type="GO" id="GO:0043531">
    <property type="term" value="F:ADP binding"/>
    <property type="evidence" value="ECO:0007669"/>
    <property type="project" value="UniProtKB-UniRule"/>
</dbReference>
<evidence type="ECO:0000256" key="2">
    <source>
        <dbReference type="ARBA" id="ARBA00022679"/>
    </source>
</evidence>
<evidence type="ECO:0000256" key="4">
    <source>
        <dbReference type="ARBA" id="ARBA00022777"/>
    </source>
</evidence>
<dbReference type="PANTHER" id="PTHR31756">
    <property type="entry name" value="PYRUVATE, PHOSPHATE DIKINASE REGULATORY PROTEIN 1, CHLOROPLASTIC"/>
    <property type="match status" value="1"/>
</dbReference>
<dbReference type="HAMAP" id="MF_00921">
    <property type="entry name" value="PDRP"/>
    <property type="match status" value="1"/>
</dbReference>
<dbReference type="GO" id="GO:0016776">
    <property type="term" value="F:phosphotransferase activity, phosphate group as acceptor"/>
    <property type="evidence" value="ECO:0007669"/>
    <property type="project" value="UniProtKB-UniRule"/>
</dbReference>
<dbReference type="NCBIfam" id="NF003742">
    <property type="entry name" value="PRK05339.1"/>
    <property type="match status" value="1"/>
</dbReference>
<comment type="similarity">
    <text evidence="5">Belongs to the pyruvate, phosphate/water dikinase regulatory protein family. PDRP subfamily.</text>
</comment>
<feature type="binding site" evidence="5">
    <location>
        <begin position="157"/>
        <end position="164"/>
    </location>
    <ligand>
        <name>ADP</name>
        <dbReference type="ChEBI" id="CHEBI:456216"/>
    </ligand>
</feature>
<proteinExistence type="inferred from homology"/>
<comment type="caution">
    <text evidence="6">The sequence shown here is derived from an EMBL/GenBank/DDBJ whole genome shotgun (WGS) entry which is preliminary data.</text>
</comment>
<evidence type="ECO:0000256" key="5">
    <source>
        <dbReference type="HAMAP-Rule" id="MF_00921"/>
    </source>
</evidence>
<keyword evidence="6" id="KW-0670">Pyruvate</keyword>
<organism evidence="6 7">
    <name type="scientific">Litorimonas cladophorae</name>
    <dbReference type="NCBI Taxonomy" id="1220491"/>
    <lineage>
        <taxon>Bacteria</taxon>
        <taxon>Pseudomonadati</taxon>
        <taxon>Pseudomonadota</taxon>
        <taxon>Alphaproteobacteria</taxon>
        <taxon>Maricaulales</taxon>
        <taxon>Robiginitomaculaceae</taxon>
    </lineage>
</organism>
<evidence type="ECO:0000313" key="7">
    <source>
        <dbReference type="Proteomes" id="UP000600865"/>
    </source>
</evidence>
<evidence type="ECO:0000313" key="6">
    <source>
        <dbReference type="EMBL" id="GGX67251.1"/>
    </source>
</evidence>
<protein>
    <recommendedName>
        <fullName evidence="5">Putative pyruvate, phosphate dikinase regulatory protein</fullName>
        <shortName evidence="5">PPDK regulatory protein</shortName>
        <ecNumber evidence="5">2.7.11.32</ecNumber>
        <ecNumber evidence="5">2.7.4.27</ecNumber>
    </recommendedName>
</protein>
<dbReference type="Proteomes" id="UP000600865">
    <property type="component" value="Unassembled WGS sequence"/>
</dbReference>
<dbReference type="PANTHER" id="PTHR31756:SF3">
    <property type="entry name" value="PYRUVATE, PHOSPHATE DIKINASE REGULATORY PROTEIN 1, CHLOROPLASTIC"/>
    <property type="match status" value="1"/>
</dbReference>
<keyword evidence="2 5" id="KW-0808">Transferase</keyword>
<dbReference type="InterPro" id="IPR026565">
    <property type="entry name" value="PPDK_reg"/>
</dbReference>
<dbReference type="RefSeq" id="WP_189584104.1">
    <property type="nucleotide sequence ID" value="NZ_BMYV01000002.1"/>
</dbReference>
<keyword evidence="3 5" id="KW-0547">Nucleotide-binding</keyword>
<dbReference type="AlphaFoldDB" id="A0A918KL92"/>
<comment type="catalytic activity">
    <reaction evidence="5">
        <text>N(tele)-phospho-L-histidyl/O-phospho-L-threonyl-[pyruvate, phosphate dikinase] + phosphate + H(+) = N(tele)-phospho-L-histidyl/L-threonyl-[pyruvate, phosphate dikinase] + diphosphate</text>
        <dbReference type="Rhea" id="RHEA:43696"/>
        <dbReference type="Rhea" id="RHEA-COMP:10650"/>
        <dbReference type="Rhea" id="RHEA-COMP:10651"/>
        <dbReference type="ChEBI" id="CHEBI:15378"/>
        <dbReference type="ChEBI" id="CHEBI:30013"/>
        <dbReference type="ChEBI" id="CHEBI:33019"/>
        <dbReference type="ChEBI" id="CHEBI:43474"/>
        <dbReference type="ChEBI" id="CHEBI:61977"/>
        <dbReference type="ChEBI" id="CHEBI:83586"/>
        <dbReference type="EC" id="2.7.4.27"/>
    </reaction>
</comment>
<gene>
    <name evidence="6" type="ORF">GCM10011309_16140</name>
</gene>
<dbReference type="EMBL" id="BMYV01000002">
    <property type="protein sequence ID" value="GGX67251.1"/>
    <property type="molecule type" value="Genomic_DNA"/>
</dbReference>
<keyword evidence="1 5" id="KW-0723">Serine/threonine-protein kinase</keyword>
<keyword evidence="4 5" id="KW-0418">Kinase</keyword>
<comment type="function">
    <text evidence="5">Bifunctional serine/threonine kinase and phosphorylase involved in the regulation of the pyruvate, phosphate dikinase (PPDK) by catalyzing its phosphorylation/dephosphorylation.</text>
</comment>
<dbReference type="GO" id="GO:0004674">
    <property type="term" value="F:protein serine/threonine kinase activity"/>
    <property type="evidence" value="ECO:0007669"/>
    <property type="project" value="UniProtKB-UniRule"/>
</dbReference>
<dbReference type="InterPro" id="IPR005177">
    <property type="entry name" value="Kinase-pyrophosphorylase"/>
</dbReference>
<keyword evidence="7" id="KW-1185">Reference proteome</keyword>
<dbReference type="GO" id="GO:0005524">
    <property type="term" value="F:ATP binding"/>
    <property type="evidence" value="ECO:0007669"/>
    <property type="project" value="InterPro"/>
</dbReference>
<dbReference type="EC" id="2.7.4.27" evidence="5"/>
<name>A0A918KL92_9PROT</name>
<evidence type="ECO:0000256" key="1">
    <source>
        <dbReference type="ARBA" id="ARBA00022527"/>
    </source>
</evidence>
<dbReference type="EC" id="2.7.11.32" evidence="5"/>
<reference evidence="6 7" key="1">
    <citation type="journal article" date="2014" name="Int. J. Syst. Evol. Microbiol.">
        <title>Complete genome sequence of Corynebacterium casei LMG S-19264T (=DSM 44701T), isolated from a smear-ripened cheese.</title>
        <authorList>
            <consortium name="US DOE Joint Genome Institute (JGI-PGF)"/>
            <person name="Walter F."/>
            <person name="Albersmeier A."/>
            <person name="Kalinowski J."/>
            <person name="Ruckert C."/>
        </authorList>
    </citation>
    <scope>NUCLEOTIDE SEQUENCE [LARGE SCALE GENOMIC DNA]</scope>
    <source>
        <strain evidence="6 7">KCTC 23968</strain>
    </source>
</reference>
<dbReference type="Pfam" id="PF03618">
    <property type="entry name" value="Kinase-PPPase"/>
    <property type="match status" value="1"/>
</dbReference>
<comment type="catalytic activity">
    <reaction evidence="5">
        <text>N(tele)-phospho-L-histidyl/L-threonyl-[pyruvate, phosphate dikinase] + ADP = N(tele)-phospho-L-histidyl/O-phospho-L-threonyl-[pyruvate, phosphate dikinase] + AMP + H(+)</text>
        <dbReference type="Rhea" id="RHEA:43692"/>
        <dbReference type="Rhea" id="RHEA-COMP:10650"/>
        <dbReference type="Rhea" id="RHEA-COMP:10651"/>
        <dbReference type="ChEBI" id="CHEBI:15378"/>
        <dbReference type="ChEBI" id="CHEBI:30013"/>
        <dbReference type="ChEBI" id="CHEBI:61977"/>
        <dbReference type="ChEBI" id="CHEBI:83586"/>
        <dbReference type="ChEBI" id="CHEBI:456215"/>
        <dbReference type="ChEBI" id="CHEBI:456216"/>
        <dbReference type="EC" id="2.7.11.32"/>
    </reaction>
</comment>